<dbReference type="PANTHER" id="PTHR30136:SF35">
    <property type="entry name" value="HTH-TYPE TRANSCRIPTIONAL REGULATOR RV1719"/>
    <property type="match status" value="1"/>
</dbReference>
<dbReference type="Proteomes" id="UP000831786">
    <property type="component" value="Chromosome"/>
</dbReference>
<dbReference type="SMART" id="SM00346">
    <property type="entry name" value="HTH_ICLR"/>
    <property type="match status" value="1"/>
</dbReference>
<dbReference type="PROSITE" id="PS51078">
    <property type="entry name" value="ICLR_ED"/>
    <property type="match status" value="1"/>
</dbReference>
<dbReference type="Gene3D" id="1.10.10.10">
    <property type="entry name" value="Winged helix-like DNA-binding domain superfamily/Winged helix DNA-binding domain"/>
    <property type="match status" value="1"/>
</dbReference>
<evidence type="ECO:0000313" key="7">
    <source>
        <dbReference type="Proteomes" id="UP000831786"/>
    </source>
</evidence>
<feature type="domain" description="HTH iclR-type" evidence="4">
    <location>
        <begin position="17"/>
        <end position="79"/>
    </location>
</feature>
<evidence type="ECO:0000256" key="1">
    <source>
        <dbReference type="ARBA" id="ARBA00023015"/>
    </source>
</evidence>
<evidence type="ECO:0000313" key="6">
    <source>
        <dbReference type="EMBL" id="UOQ57637.1"/>
    </source>
</evidence>
<evidence type="ECO:0000256" key="3">
    <source>
        <dbReference type="ARBA" id="ARBA00023163"/>
    </source>
</evidence>
<dbReference type="Pfam" id="PF09339">
    <property type="entry name" value="HTH_IclR"/>
    <property type="match status" value="1"/>
</dbReference>
<organism evidence="6 7">
    <name type="scientific">Leucobacter allii</name>
    <dbReference type="NCBI Taxonomy" id="2932247"/>
    <lineage>
        <taxon>Bacteria</taxon>
        <taxon>Bacillati</taxon>
        <taxon>Actinomycetota</taxon>
        <taxon>Actinomycetes</taxon>
        <taxon>Micrococcales</taxon>
        <taxon>Microbacteriaceae</taxon>
        <taxon>Leucobacter</taxon>
    </lineage>
</organism>
<dbReference type="InterPro" id="IPR029016">
    <property type="entry name" value="GAF-like_dom_sf"/>
</dbReference>
<dbReference type="SUPFAM" id="SSF55781">
    <property type="entry name" value="GAF domain-like"/>
    <property type="match status" value="1"/>
</dbReference>
<sequence>MAKITWKSDDAPEKKSDGLLNRAVKVLRVVSTFPHGVGLSELARLADVPKASCFRIITVLEAEGILFTDEDTKRTRISVGALSIVGGLLTQSGMLRAVRDILADLSTASGETTGFDVLQGEDIVVLMQNVGPSLIGQTLKQTPRTQPPWLTSTGKALLAHRDPDEVRELLAPRYPQENLHQLDLFIESLEPARVHGYAWLYGALERDAASVAAPVMIDGLPKYALWIGGPTYRITPDNARQLGQLAIEAAEKTARLLTASREAQGFAEPLLESGINGTI</sequence>
<dbReference type="Pfam" id="PF01614">
    <property type="entry name" value="IclR_C"/>
    <property type="match status" value="1"/>
</dbReference>
<dbReference type="Gene3D" id="3.30.450.40">
    <property type="match status" value="1"/>
</dbReference>
<evidence type="ECO:0000259" key="4">
    <source>
        <dbReference type="PROSITE" id="PS51077"/>
    </source>
</evidence>
<dbReference type="PROSITE" id="PS51077">
    <property type="entry name" value="HTH_ICLR"/>
    <property type="match status" value="1"/>
</dbReference>
<gene>
    <name evidence="6" type="ORF">MUN78_01990</name>
</gene>
<dbReference type="EMBL" id="CP095045">
    <property type="protein sequence ID" value="UOQ57637.1"/>
    <property type="molecule type" value="Genomic_DNA"/>
</dbReference>
<dbReference type="SUPFAM" id="SSF46785">
    <property type="entry name" value="Winged helix' DNA-binding domain"/>
    <property type="match status" value="1"/>
</dbReference>
<protein>
    <submittedName>
        <fullName evidence="6">IclR family transcriptional regulator</fullName>
    </submittedName>
</protein>
<reference evidence="6 7" key="1">
    <citation type="submission" date="2022-04" db="EMBL/GenBank/DDBJ databases">
        <title>Leucobacter sp. isolated from rhizosphere of garlic.</title>
        <authorList>
            <person name="Won M."/>
            <person name="Lee C.-M."/>
            <person name="Woen H.-Y."/>
            <person name="Kwon S.-W."/>
        </authorList>
    </citation>
    <scope>NUCLEOTIDE SEQUENCE [LARGE SCALE GENOMIC DNA]</scope>
    <source>
        <strain evidence="6 7">H21R-40</strain>
    </source>
</reference>
<dbReference type="InterPro" id="IPR050707">
    <property type="entry name" value="HTH_MetabolicPath_Reg"/>
</dbReference>
<keyword evidence="1" id="KW-0805">Transcription regulation</keyword>
<dbReference type="InterPro" id="IPR036388">
    <property type="entry name" value="WH-like_DNA-bd_sf"/>
</dbReference>
<accession>A0ABY4FMY0</accession>
<dbReference type="InterPro" id="IPR005471">
    <property type="entry name" value="Tscrpt_reg_IclR_N"/>
</dbReference>
<proteinExistence type="predicted"/>
<evidence type="ECO:0000256" key="2">
    <source>
        <dbReference type="ARBA" id="ARBA00023125"/>
    </source>
</evidence>
<dbReference type="InterPro" id="IPR014757">
    <property type="entry name" value="Tscrpt_reg_IclR_C"/>
</dbReference>
<keyword evidence="2" id="KW-0238">DNA-binding</keyword>
<dbReference type="RefSeq" id="WP_244728446.1">
    <property type="nucleotide sequence ID" value="NZ_CP095045.1"/>
</dbReference>
<dbReference type="PANTHER" id="PTHR30136">
    <property type="entry name" value="HELIX-TURN-HELIX TRANSCRIPTIONAL REGULATOR, ICLR FAMILY"/>
    <property type="match status" value="1"/>
</dbReference>
<keyword evidence="7" id="KW-1185">Reference proteome</keyword>
<keyword evidence="3" id="KW-0804">Transcription</keyword>
<feature type="domain" description="IclR-ED" evidence="5">
    <location>
        <begin position="80"/>
        <end position="259"/>
    </location>
</feature>
<dbReference type="InterPro" id="IPR036390">
    <property type="entry name" value="WH_DNA-bd_sf"/>
</dbReference>
<evidence type="ECO:0000259" key="5">
    <source>
        <dbReference type="PROSITE" id="PS51078"/>
    </source>
</evidence>
<name>A0ABY4FMY0_9MICO</name>